<protein>
    <recommendedName>
        <fullName evidence="4">Secreted protein</fullName>
    </recommendedName>
</protein>
<keyword evidence="1" id="KW-0732">Signal</keyword>
<sequence length="211" mass="23911">MYSCTVRWSYSSIWRLACTLLCLLGEDVNSRPHRPVHHALTLTYKTYELGSVSHKHTWYLRISPQSCSFALLVVDVLLDRHLHRDIALLLVCAGCWKRKGLPAAKQCRLCHCHGVRPAIRSADRSARDRGLGHVDPHIRVRRMEVGLDMARPESLRVVCALLCRAVEELLDAARRQRPLRVCCDRSGHALVEAPGNCDGRNGWRSMRTAMA</sequence>
<evidence type="ECO:0000313" key="3">
    <source>
        <dbReference type="Proteomes" id="UP000077266"/>
    </source>
</evidence>
<name>A0A165EZD2_EXIGL</name>
<proteinExistence type="predicted"/>
<keyword evidence="3" id="KW-1185">Reference proteome</keyword>
<dbReference type="AlphaFoldDB" id="A0A165EZD2"/>
<evidence type="ECO:0000256" key="1">
    <source>
        <dbReference type="SAM" id="SignalP"/>
    </source>
</evidence>
<gene>
    <name evidence="2" type="ORF">EXIGLDRAFT_186841</name>
</gene>
<evidence type="ECO:0008006" key="4">
    <source>
        <dbReference type="Google" id="ProtNLM"/>
    </source>
</evidence>
<dbReference type="EMBL" id="KV426109">
    <property type="protein sequence ID" value="KZV88042.1"/>
    <property type="molecule type" value="Genomic_DNA"/>
</dbReference>
<reference evidence="2 3" key="1">
    <citation type="journal article" date="2016" name="Mol. Biol. Evol.">
        <title>Comparative Genomics of Early-Diverging Mushroom-Forming Fungi Provides Insights into the Origins of Lignocellulose Decay Capabilities.</title>
        <authorList>
            <person name="Nagy L.G."/>
            <person name="Riley R."/>
            <person name="Tritt A."/>
            <person name="Adam C."/>
            <person name="Daum C."/>
            <person name="Floudas D."/>
            <person name="Sun H."/>
            <person name="Yadav J.S."/>
            <person name="Pangilinan J."/>
            <person name="Larsson K.H."/>
            <person name="Matsuura K."/>
            <person name="Barry K."/>
            <person name="Labutti K."/>
            <person name="Kuo R."/>
            <person name="Ohm R.A."/>
            <person name="Bhattacharya S.S."/>
            <person name="Shirouzu T."/>
            <person name="Yoshinaga Y."/>
            <person name="Martin F.M."/>
            <person name="Grigoriev I.V."/>
            <person name="Hibbett D.S."/>
        </authorList>
    </citation>
    <scope>NUCLEOTIDE SEQUENCE [LARGE SCALE GENOMIC DNA]</scope>
    <source>
        <strain evidence="2 3">HHB12029</strain>
    </source>
</reference>
<dbReference type="Proteomes" id="UP000077266">
    <property type="component" value="Unassembled WGS sequence"/>
</dbReference>
<dbReference type="InParanoid" id="A0A165EZD2"/>
<organism evidence="2 3">
    <name type="scientific">Exidia glandulosa HHB12029</name>
    <dbReference type="NCBI Taxonomy" id="1314781"/>
    <lineage>
        <taxon>Eukaryota</taxon>
        <taxon>Fungi</taxon>
        <taxon>Dikarya</taxon>
        <taxon>Basidiomycota</taxon>
        <taxon>Agaricomycotina</taxon>
        <taxon>Agaricomycetes</taxon>
        <taxon>Auriculariales</taxon>
        <taxon>Exidiaceae</taxon>
        <taxon>Exidia</taxon>
    </lineage>
</organism>
<feature type="signal peptide" evidence="1">
    <location>
        <begin position="1"/>
        <end position="30"/>
    </location>
</feature>
<feature type="chain" id="PRO_5007857469" description="Secreted protein" evidence="1">
    <location>
        <begin position="31"/>
        <end position="211"/>
    </location>
</feature>
<accession>A0A165EZD2</accession>
<evidence type="ECO:0000313" key="2">
    <source>
        <dbReference type="EMBL" id="KZV88042.1"/>
    </source>
</evidence>